<evidence type="ECO:0000313" key="2">
    <source>
        <dbReference type="EMBL" id="MPM68385.1"/>
    </source>
</evidence>
<name>A0A645BST3_9ZZZZ</name>
<dbReference type="Gene3D" id="3.90.650.10">
    <property type="entry name" value="PurM-like C-terminal domain"/>
    <property type="match status" value="1"/>
</dbReference>
<keyword evidence="2" id="KW-0436">Ligase</keyword>
<dbReference type="AlphaFoldDB" id="A0A645BST3"/>
<evidence type="ECO:0000259" key="1">
    <source>
        <dbReference type="Pfam" id="PF02769"/>
    </source>
</evidence>
<reference evidence="2" key="1">
    <citation type="submission" date="2019-08" db="EMBL/GenBank/DDBJ databases">
        <authorList>
            <person name="Kucharzyk K."/>
            <person name="Murdoch R.W."/>
            <person name="Higgins S."/>
            <person name="Loffler F."/>
        </authorList>
    </citation>
    <scope>NUCLEOTIDE SEQUENCE</scope>
</reference>
<comment type="caution">
    <text evidence="2">The sequence shown here is derived from an EMBL/GenBank/DDBJ whole genome shotgun (WGS) entry which is preliminary data.</text>
</comment>
<dbReference type="SUPFAM" id="SSF56042">
    <property type="entry name" value="PurM C-terminal domain-like"/>
    <property type="match status" value="1"/>
</dbReference>
<dbReference type="Pfam" id="PF02769">
    <property type="entry name" value="AIRS_C"/>
    <property type="match status" value="1"/>
</dbReference>
<accession>A0A645BST3</accession>
<proteinExistence type="predicted"/>
<sequence length="49" mass="5401">MYNVFNMGIGMILVVDPKDVDKTLSILEAQNEHATVIGQVIEGEGVHFQ</sequence>
<dbReference type="GO" id="GO:0004641">
    <property type="term" value="F:phosphoribosylformylglycinamidine cyclo-ligase activity"/>
    <property type="evidence" value="ECO:0007669"/>
    <property type="project" value="UniProtKB-EC"/>
</dbReference>
<protein>
    <submittedName>
        <fullName evidence="2">Phosphoribosylformylglycinamidine cyclo-ligase</fullName>
        <ecNumber evidence="2">6.3.3.1</ecNumber>
    </submittedName>
</protein>
<dbReference type="InterPro" id="IPR010918">
    <property type="entry name" value="PurM-like_C_dom"/>
</dbReference>
<organism evidence="2">
    <name type="scientific">bioreactor metagenome</name>
    <dbReference type="NCBI Taxonomy" id="1076179"/>
    <lineage>
        <taxon>unclassified sequences</taxon>
        <taxon>metagenomes</taxon>
        <taxon>ecological metagenomes</taxon>
    </lineage>
</organism>
<dbReference type="EC" id="6.3.3.1" evidence="2"/>
<dbReference type="EMBL" id="VSSQ01022227">
    <property type="protein sequence ID" value="MPM68385.1"/>
    <property type="molecule type" value="Genomic_DNA"/>
</dbReference>
<gene>
    <name evidence="2" type="primary">purM_29</name>
    <name evidence="2" type="ORF">SDC9_115317</name>
</gene>
<dbReference type="InterPro" id="IPR036676">
    <property type="entry name" value="PurM-like_C_sf"/>
</dbReference>
<feature type="domain" description="PurM-like C-terminal" evidence="1">
    <location>
        <begin position="1"/>
        <end position="46"/>
    </location>
</feature>